<protein>
    <submittedName>
        <fullName evidence="1">Uncharacterized protein</fullName>
    </submittedName>
</protein>
<proteinExistence type="predicted"/>
<evidence type="ECO:0000313" key="1">
    <source>
        <dbReference type="EMBL" id="KAL3583008.1"/>
    </source>
</evidence>
<sequence>MALGNYMRLACLVRGERRHVNDRSEMAGRADTLCNEHHLLGERDPPHIRWILPSIFGSLTSGRGSRTPVKHLF</sequence>
<keyword evidence="2" id="KW-1185">Reference proteome</keyword>
<gene>
    <name evidence="1" type="ORF">D5086_017340</name>
</gene>
<reference evidence="1 2" key="1">
    <citation type="journal article" date="2024" name="Plant Biotechnol. J.">
        <title>Genome and CRISPR/Cas9 system of a widespread forest tree (Populus alba) in the world.</title>
        <authorList>
            <person name="Liu Y.J."/>
            <person name="Jiang P.F."/>
            <person name="Han X.M."/>
            <person name="Li X.Y."/>
            <person name="Wang H.M."/>
            <person name="Wang Y.J."/>
            <person name="Wang X.X."/>
            <person name="Zeng Q.Y."/>
        </authorList>
    </citation>
    <scope>NUCLEOTIDE SEQUENCE [LARGE SCALE GENOMIC DNA]</scope>
    <source>
        <strain evidence="2">cv. PAL-ZL1</strain>
    </source>
</reference>
<evidence type="ECO:0000313" key="2">
    <source>
        <dbReference type="Proteomes" id="UP000309997"/>
    </source>
</evidence>
<comment type="caution">
    <text evidence="1">The sequence shown here is derived from an EMBL/GenBank/DDBJ whole genome shotgun (WGS) entry which is preliminary data.</text>
</comment>
<dbReference type="EMBL" id="RCHU02000008">
    <property type="protein sequence ID" value="KAL3583008.1"/>
    <property type="molecule type" value="Genomic_DNA"/>
</dbReference>
<accession>A0ACC4BZ76</accession>
<dbReference type="Proteomes" id="UP000309997">
    <property type="component" value="Unassembled WGS sequence"/>
</dbReference>
<name>A0ACC4BZ76_POPAL</name>
<organism evidence="1 2">
    <name type="scientific">Populus alba</name>
    <name type="common">White poplar</name>
    <dbReference type="NCBI Taxonomy" id="43335"/>
    <lineage>
        <taxon>Eukaryota</taxon>
        <taxon>Viridiplantae</taxon>
        <taxon>Streptophyta</taxon>
        <taxon>Embryophyta</taxon>
        <taxon>Tracheophyta</taxon>
        <taxon>Spermatophyta</taxon>
        <taxon>Magnoliopsida</taxon>
        <taxon>eudicotyledons</taxon>
        <taxon>Gunneridae</taxon>
        <taxon>Pentapetalae</taxon>
        <taxon>rosids</taxon>
        <taxon>fabids</taxon>
        <taxon>Malpighiales</taxon>
        <taxon>Salicaceae</taxon>
        <taxon>Saliceae</taxon>
        <taxon>Populus</taxon>
    </lineage>
</organism>